<organism evidence="1 2">
    <name type="scientific">Bacillus phage Blastoid</name>
    <dbReference type="NCBI Taxonomy" id="2880540"/>
    <lineage>
        <taxon>Viruses</taxon>
        <taxon>Duplodnaviria</taxon>
        <taxon>Heunggongvirae</taxon>
        <taxon>Uroviricota</taxon>
        <taxon>Caudoviricetes</taxon>
        <taxon>Ehrlichviridae</taxon>
        <taxon>Andromedavirus</taxon>
        <taxon>Andromedavirus blastoid</taxon>
    </lineage>
</organism>
<dbReference type="GeneID" id="17960433"/>
<gene>
    <name evidence="1" type="ORF">Blastoid_43</name>
</gene>
<sequence>MASIKRKIIWIDNQIELWSTIGETEELAMLQDIRKDLQNYEKLKQEKPKVIVREVEVDNTPYGVDWDF</sequence>
<dbReference type="KEGG" id="vg:17960433"/>
<protein>
    <submittedName>
        <fullName evidence="1">Uncharacterized protein</fullName>
    </submittedName>
</protein>
<name>U5PW64_9CAUD</name>
<dbReference type="Proteomes" id="UP000017645">
    <property type="component" value="Segment"/>
</dbReference>
<accession>U5PW64</accession>
<dbReference type="EMBL" id="KF669648">
    <property type="protein sequence ID" value="AGY46842.1"/>
    <property type="molecule type" value="Genomic_DNA"/>
</dbReference>
<reference evidence="1 2" key="1">
    <citation type="journal article" date="2013" name="Genome Announc.">
        <title>Complete Genome of Bacillus pumilus Siphophage Blastoid.</title>
        <authorList>
            <person name="Mash S.J."/>
            <person name="Minahan N.T."/>
            <person name="Chamakura K.R."/>
            <person name="Kuty Everett G.F."/>
        </authorList>
    </citation>
    <scope>NUCLEOTIDE SEQUENCE [LARGE SCALE GENOMIC DNA]</scope>
</reference>
<evidence type="ECO:0000313" key="1">
    <source>
        <dbReference type="EMBL" id="AGY46842.1"/>
    </source>
</evidence>
<evidence type="ECO:0000313" key="2">
    <source>
        <dbReference type="Proteomes" id="UP000017645"/>
    </source>
</evidence>
<proteinExistence type="predicted"/>
<keyword evidence="2" id="KW-1185">Reference proteome</keyword>
<dbReference type="RefSeq" id="YP_008771866.1">
    <property type="nucleotide sequence ID" value="NC_022773.1"/>
</dbReference>